<keyword evidence="2" id="KW-1185">Reference proteome</keyword>
<gene>
    <name evidence="1" type="ORF">B842_09515</name>
</gene>
<name>A0A0B5D9S8_9CORY</name>
<proteinExistence type="predicted"/>
<dbReference type="KEGG" id="chm:B842_09515"/>
<dbReference type="AlphaFoldDB" id="A0A0B5D9S8"/>
<dbReference type="EMBL" id="CP005286">
    <property type="protein sequence ID" value="AJE33752.1"/>
    <property type="molecule type" value="Genomic_DNA"/>
</dbReference>
<evidence type="ECO:0000313" key="1">
    <source>
        <dbReference type="EMBL" id="AJE33752.1"/>
    </source>
</evidence>
<dbReference type="Proteomes" id="UP000031524">
    <property type="component" value="Chromosome"/>
</dbReference>
<dbReference type="RefSeq" id="WP_040086383.1">
    <property type="nucleotide sequence ID" value="NZ_BCSU01000009.1"/>
</dbReference>
<evidence type="ECO:0000313" key="2">
    <source>
        <dbReference type="Proteomes" id="UP000031524"/>
    </source>
</evidence>
<dbReference type="HOGENOM" id="CLU_854475_0_0_11"/>
<reference evidence="1 2" key="1">
    <citation type="submission" date="2013-04" db="EMBL/GenBank/DDBJ databases">
        <title>Complete genome sequence of Corynebacterium humireducens DSM 45392(T), isolated from a wastewater-fed microbial fuel cell.</title>
        <authorList>
            <person name="Ruckert C."/>
            <person name="Albersmeier A."/>
            <person name="Kalinowski J."/>
        </authorList>
    </citation>
    <scope>NUCLEOTIDE SEQUENCE [LARGE SCALE GENOMIC DNA]</scope>
    <source>
        <strain evidence="2">MFC-5</strain>
    </source>
</reference>
<dbReference type="OrthoDB" id="4427402at2"/>
<accession>A0A0B5D9S8</accession>
<dbReference type="STRING" id="1223515.B842_09515"/>
<organism evidence="1 2">
    <name type="scientific">Corynebacterium humireducens NBRC 106098 = DSM 45392</name>
    <dbReference type="NCBI Taxonomy" id="1223515"/>
    <lineage>
        <taxon>Bacteria</taxon>
        <taxon>Bacillati</taxon>
        <taxon>Actinomycetota</taxon>
        <taxon>Actinomycetes</taxon>
        <taxon>Mycobacteriales</taxon>
        <taxon>Corynebacteriaceae</taxon>
        <taxon>Corynebacterium</taxon>
    </lineage>
</organism>
<protein>
    <submittedName>
        <fullName evidence="1">Uncharacterized protein</fullName>
    </submittedName>
</protein>
<sequence>MSTITLSANDSHPIPLGGYLRIDAFSVGGAAEPVRVSVNGEQLQANAAGDSCVFLMSCPQRATIVVAPAHGGEFGPDQSTRVTVTRSGASDHRDITVEFPIVRVDGVSEKIIGEIDNTGEHYLLTAYGSDESTNLGRESMVVLSALRSRLTAPTGVTSLVLCPDASATAAQLNDPRMIAGAAHMVTGVATALTLDSVRLGGESCTFDQLAARLEALVGAGATRIGGERPPQVDDHTLVVHLTPTPRAAMVSTGHPSLVLAYGPTAAAEQELFELNLRSGDRTGFVALTDHVLTALEDGSHSAIAPHADTIAAVLSSPTNPHGATE</sequence>